<evidence type="ECO:0000313" key="2">
    <source>
        <dbReference type="Proteomes" id="UP001057452"/>
    </source>
</evidence>
<dbReference type="Proteomes" id="UP001057452">
    <property type="component" value="Chromosome 15"/>
</dbReference>
<sequence>MRLLTKTAPILTVQMAILFFGLNNREQDVHLTTLKQIRSIFRFRLAKTVFLGATFYFPHIQYSSSLPLTHQYNLDIINNTRFTDPKHLAGISDDIFTTRQDIIHWSPESASLIFHSWLQQLQLHF</sequence>
<name>A0ACB9VUK3_CHAAC</name>
<gene>
    <name evidence="1" type="ORF">KUCAC02_025423</name>
</gene>
<keyword evidence="2" id="KW-1185">Reference proteome</keyword>
<proteinExistence type="predicted"/>
<comment type="caution">
    <text evidence="1">The sequence shown here is derived from an EMBL/GenBank/DDBJ whole genome shotgun (WGS) entry which is preliminary data.</text>
</comment>
<dbReference type="EMBL" id="CM043799">
    <property type="protein sequence ID" value="KAI4803775.1"/>
    <property type="molecule type" value="Genomic_DNA"/>
</dbReference>
<reference evidence="1" key="1">
    <citation type="submission" date="2022-05" db="EMBL/GenBank/DDBJ databases">
        <title>Chromosome-level genome of Chaenocephalus aceratus.</title>
        <authorList>
            <person name="Park H."/>
        </authorList>
    </citation>
    <scope>NUCLEOTIDE SEQUENCE</scope>
    <source>
        <strain evidence="1">KU_202001</strain>
    </source>
</reference>
<accession>A0ACB9VUK3</accession>
<protein>
    <submittedName>
        <fullName evidence="1">Uncharacterized protein</fullName>
    </submittedName>
</protein>
<evidence type="ECO:0000313" key="1">
    <source>
        <dbReference type="EMBL" id="KAI4803775.1"/>
    </source>
</evidence>
<organism evidence="1 2">
    <name type="scientific">Chaenocephalus aceratus</name>
    <name type="common">Blackfin icefish</name>
    <name type="synonym">Chaenichthys aceratus</name>
    <dbReference type="NCBI Taxonomy" id="36190"/>
    <lineage>
        <taxon>Eukaryota</taxon>
        <taxon>Metazoa</taxon>
        <taxon>Chordata</taxon>
        <taxon>Craniata</taxon>
        <taxon>Vertebrata</taxon>
        <taxon>Euteleostomi</taxon>
        <taxon>Actinopterygii</taxon>
        <taxon>Neopterygii</taxon>
        <taxon>Teleostei</taxon>
        <taxon>Neoteleostei</taxon>
        <taxon>Acanthomorphata</taxon>
        <taxon>Eupercaria</taxon>
        <taxon>Perciformes</taxon>
        <taxon>Notothenioidei</taxon>
        <taxon>Channichthyidae</taxon>
        <taxon>Chaenocephalus</taxon>
    </lineage>
</organism>